<dbReference type="InterPro" id="IPR036457">
    <property type="entry name" value="PPM-type-like_dom_sf"/>
</dbReference>
<dbReference type="InterPro" id="IPR052016">
    <property type="entry name" value="Bact_Sigma-Reg"/>
</dbReference>
<evidence type="ECO:0000256" key="1">
    <source>
        <dbReference type="ARBA" id="ARBA00022801"/>
    </source>
</evidence>
<accession>A0ABT6FFZ4</accession>
<dbReference type="SMART" id="SM00448">
    <property type="entry name" value="REC"/>
    <property type="match status" value="1"/>
</dbReference>
<dbReference type="RefSeq" id="WP_277862797.1">
    <property type="nucleotide sequence ID" value="NZ_JARRAG010000002.1"/>
</dbReference>
<name>A0ABT6FFZ4_9BACT</name>
<feature type="domain" description="Response regulatory" evidence="3">
    <location>
        <begin position="7"/>
        <end position="123"/>
    </location>
</feature>
<sequence length="378" mass="41717">METRDASILVVDDDEGVLRAVSRILARRQNRVVAATSGPTAIATAREESFDLAIVDVRMPEMNGFDLMRALKRDQPDLDVILMTGNVEEPDENLLRAIDEGAYYFIQKPFDRRVMLALVNRCLELRRLREERERFLDRVGRELEEARQFQLSLLPPPAYSARGLAIAARCQASNELAGDIYDYAETRGGGVSLLIADVAGHGTSAAMVTGVVKAGFRASHVDDFEPCKVVERIREGIRDFDPGRFVTLCCVRIHPDRDELIYVNAGHPEAFIRDPSGGLRSLHSTGPILSSALCDFPCEQLAAPFAAGGSLLLYTDGVTEARSPRGMFGFERMLQVFRRPELRGAARLDALLDAVRTFAGGSAFDDDVTVLTLDRDDA</sequence>
<dbReference type="SUPFAM" id="SSF81606">
    <property type="entry name" value="PP2C-like"/>
    <property type="match status" value="1"/>
</dbReference>
<dbReference type="Pfam" id="PF07228">
    <property type="entry name" value="SpoIIE"/>
    <property type="match status" value="1"/>
</dbReference>
<keyword evidence="5" id="KW-1185">Reference proteome</keyword>
<keyword evidence="2" id="KW-0597">Phosphoprotein</keyword>
<evidence type="ECO:0000313" key="4">
    <source>
        <dbReference type="EMBL" id="MDG3006501.1"/>
    </source>
</evidence>
<dbReference type="PROSITE" id="PS50110">
    <property type="entry name" value="RESPONSE_REGULATORY"/>
    <property type="match status" value="1"/>
</dbReference>
<gene>
    <name evidence="4" type="ORF">PZE19_22245</name>
</gene>
<keyword evidence="1" id="KW-0378">Hydrolase</keyword>
<evidence type="ECO:0000256" key="2">
    <source>
        <dbReference type="PROSITE-ProRule" id="PRU00169"/>
    </source>
</evidence>
<dbReference type="SUPFAM" id="SSF52172">
    <property type="entry name" value="CheY-like"/>
    <property type="match status" value="1"/>
</dbReference>
<dbReference type="CDD" id="cd00156">
    <property type="entry name" value="REC"/>
    <property type="match status" value="1"/>
</dbReference>
<dbReference type="Pfam" id="PF00072">
    <property type="entry name" value="Response_reg"/>
    <property type="match status" value="1"/>
</dbReference>
<dbReference type="EMBL" id="JARRAG010000002">
    <property type="protein sequence ID" value="MDG3006501.1"/>
    <property type="molecule type" value="Genomic_DNA"/>
</dbReference>
<reference evidence="4 5" key="1">
    <citation type="submission" date="2023-03" db="EMBL/GenBank/DDBJ databases">
        <title>Paludisphaera mucosa sp. nov. a novel planctomycete from northern fen.</title>
        <authorList>
            <person name="Ivanova A."/>
        </authorList>
    </citation>
    <scope>NUCLEOTIDE SEQUENCE [LARGE SCALE GENOMIC DNA]</scope>
    <source>
        <strain evidence="4 5">Pla2</strain>
    </source>
</reference>
<dbReference type="InterPro" id="IPR001932">
    <property type="entry name" value="PPM-type_phosphatase-like_dom"/>
</dbReference>
<protein>
    <submittedName>
        <fullName evidence="4">SpoIIE family protein phosphatase</fullName>
    </submittedName>
</protein>
<comment type="caution">
    <text evidence="4">The sequence shown here is derived from an EMBL/GenBank/DDBJ whole genome shotgun (WGS) entry which is preliminary data.</text>
</comment>
<evidence type="ECO:0000259" key="3">
    <source>
        <dbReference type="PROSITE" id="PS50110"/>
    </source>
</evidence>
<dbReference type="PANTHER" id="PTHR43156:SF2">
    <property type="entry name" value="STAGE II SPORULATION PROTEIN E"/>
    <property type="match status" value="1"/>
</dbReference>
<dbReference type="InterPro" id="IPR001789">
    <property type="entry name" value="Sig_transdc_resp-reg_receiver"/>
</dbReference>
<dbReference type="SMART" id="SM00331">
    <property type="entry name" value="PP2C_SIG"/>
    <property type="match status" value="1"/>
</dbReference>
<dbReference type="Gene3D" id="3.60.40.10">
    <property type="entry name" value="PPM-type phosphatase domain"/>
    <property type="match status" value="1"/>
</dbReference>
<evidence type="ECO:0000313" key="5">
    <source>
        <dbReference type="Proteomes" id="UP001216907"/>
    </source>
</evidence>
<feature type="modified residue" description="4-aspartylphosphate" evidence="2">
    <location>
        <position position="56"/>
    </location>
</feature>
<organism evidence="4 5">
    <name type="scientific">Paludisphaera mucosa</name>
    <dbReference type="NCBI Taxonomy" id="3030827"/>
    <lineage>
        <taxon>Bacteria</taxon>
        <taxon>Pseudomonadati</taxon>
        <taxon>Planctomycetota</taxon>
        <taxon>Planctomycetia</taxon>
        <taxon>Isosphaerales</taxon>
        <taxon>Isosphaeraceae</taxon>
        <taxon>Paludisphaera</taxon>
    </lineage>
</organism>
<dbReference type="Gene3D" id="3.40.50.2300">
    <property type="match status" value="1"/>
</dbReference>
<proteinExistence type="predicted"/>
<dbReference type="PANTHER" id="PTHR43156">
    <property type="entry name" value="STAGE II SPORULATION PROTEIN E-RELATED"/>
    <property type="match status" value="1"/>
</dbReference>
<dbReference type="InterPro" id="IPR011006">
    <property type="entry name" value="CheY-like_superfamily"/>
</dbReference>
<dbReference type="Proteomes" id="UP001216907">
    <property type="component" value="Unassembled WGS sequence"/>
</dbReference>